<sequence length="73" mass="8084">MSLNIKNDEVHAAVRELSRRLGVNQTSAVEIAVRAKLAELGDEQQRVDRARRIRAAAEAGRMAFRDVDLRAAA</sequence>
<gene>
    <name evidence="2" type="ORF">L2X98_28055</name>
</gene>
<accession>A0ABY5NH19</accession>
<evidence type="ECO:0000313" key="2">
    <source>
        <dbReference type="EMBL" id="UUT34448.1"/>
    </source>
</evidence>
<keyword evidence="3" id="KW-1185">Reference proteome</keyword>
<name>A0ABY5NH19_9MICO</name>
<dbReference type="Pfam" id="PF07704">
    <property type="entry name" value="PSK_trans_fac"/>
    <property type="match status" value="1"/>
</dbReference>
<dbReference type="InterPro" id="IPR011660">
    <property type="entry name" value="VapB-like"/>
</dbReference>
<dbReference type="Proteomes" id="UP001054811">
    <property type="component" value="Chromosome"/>
</dbReference>
<keyword evidence="1" id="KW-1277">Toxin-antitoxin system</keyword>
<proteinExistence type="predicted"/>
<organism evidence="2 3">
    <name type="scientific">Microbacterium elymi</name>
    <dbReference type="NCBI Taxonomy" id="2909587"/>
    <lineage>
        <taxon>Bacteria</taxon>
        <taxon>Bacillati</taxon>
        <taxon>Actinomycetota</taxon>
        <taxon>Actinomycetes</taxon>
        <taxon>Micrococcales</taxon>
        <taxon>Microbacteriaceae</taxon>
        <taxon>Microbacterium</taxon>
    </lineage>
</organism>
<evidence type="ECO:0000313" key="3">
    <source>
        <dbReference type="Proteomes" id="UP001054811"/>
    </source>
</evidence>
<dbReference type="RefSeq" id="WP_259610971.1">
    <property type="nucleotide sequence ID" value="NZ_CP091139.2"/>
</dbReference>
<protein>
    <submittedName>
        <fullName evidence="2">Type II toxin-antitoxin system VapB family antitoxin</fullName>
    </submittedName>
</protein>
<dbReference type="EMBL" id="CP091139">
    <property type="protein sequence ID" value="UUT34448.1"/>
    <property type="molecule type" value="Genomic_DNA"/>
</dbReference>
<evidence type="ECO:0000256" key="1">
    <source>
        <dbReference type="ARBA" id="ARBA00022649"/>
    </source>
</evidence>
<reference evidence="2" key="1">
    <citation type="submission" date="2022-01" db="EMBL/GenBank/DDBJ databases">
        <title>Microbacterium eymi and Microbacterium rhizovicinus sp. nov., isolated from the rhizospheric soil of Elymus tsukushiensis, a plant native to the Dokdo Islands, Republic of Korea.</title>
        <authorList>
            <person name="Hwang Y.J."/>
        </authorList>
    </citation>
    <scope>NUCLEOTIDE SEQUENCE</scope>
    <source>
        <strain evidence="2">KUDC0405</strain>
    </source>
</reference>